<feature type="domain" description="DUF58" evidence="1">
    <location>
        <begin position="58"/>
        <end position="271"/>
    </location>
</feature>
<accession>A0A845GCY6</accession>
<proteinExistence type="predicted"/>
<dbReference type="EMBL" id="WWCW01000132">
    <property type="protein sequence ID" value="MYM90659.1"/>
    <property type="molecule type" value="Genomic_DNA"/>
</dbReference>
<dbReference type="PANTHER" id="PTHR33608:SF7">
    <property type="entry name" value="DUF58 DOMAIN-CONTAINING PROTEIN"/>
    <property type="match status" value="1"/>
</dbReference>
<dbReference type="PANTHER" id="PTHR33608">
    <property type="entry name" value="BLL2464 PROTEIN"/>
    <property type="match status" value="1"/>
</dbReference>
<evidence type="ECO:0000313" key="2">
    <source>
        <dbReference type="EMBL" id="MYM90659.1"/>
    </source>
</evidence>
<organism evidence="2 3">
    <name type="scientific">Duganella vulcania</name>
    <dbReference type="NCBI Taxonomy" id="2692166"/>
    <lineage>
        <taxon>Bacteria</taxon>
        <taxon>Pseudomonadati</taxon>
        <taxon>Pseudomonadota</taxon>
        <taxon>Betaproteobacteria</taxon>
        <taxon>Burkholderiales</taxon>
        <taxon>Oxalobacteraceae</taxon>
        <taxon>Telluria group</taxon>
        <taxon>Duganella</taxon>
    </lineage>
</organism>
<name>A0A845GCY6_9BURK</name>
<reference evidence="2 3" key="1">
    <citation type="submission" date="2020-01" db="EMBL/GenBank/DDBJ databases">
        <title>Novel species isolated from a subtropical stream in China.</title>
        <authorList>
            <person name="Lu H."/>
        </authorList>
    </citation>
    <scope>NUCLEOTIDE SEQUENCE [LARGE SCALE GENOMIC DNA]</scope>
    <source>
        <strain evidence="2 3">FT82W</strain>
    </source>
</reference>
<protein>
    <submittedName>
        <fullName evidence="2">DUF58 domain-containing protein</fullName>
    </submittedName>
</protein>
<dbReference type="AlphaFoldDB" id="A0A845GCY6"/>
<dbReference type="InterPro" id="IPR036465">
    <property type="entry name" value="vWFA_dom_sf"/>
</dbReference>
<comment type="caution">
    <text evidence="2">The sequence shown here is derived from an EMBL/GenBank/DDBJ whole genome shotgun (WGS) entry which is preliminary data.</text>
</comment>
<dbReference type="Pfam" id="PF01882">
    <property type="entry name" value="DUF58"/>
    <property type="match status" value="1"/>
</dbReference>
<evidence type="ECO:0000313" key="3">
    <source>
        <dbReference type="Proteomes" id="UP000470302"/>
    </source>
</evidence>
<gene>
    <name evidence="2" type="ORF">GTP91_26235</name>
</gene>
<evidence type="ECO:0000259" key="1">
    <source>
        <dbReference type="Pfam" id="PF01882"/>
    </source>
</evidence>
<dbReference type="SUPFAM" id="SSF53300">
    <property type="entry name" value="vWA-like"/>
    <property type="match status" value="1"/>
</dbReference>
<dbReference type="Proteomes" id="UP000470302">
    <property type="component" value="Unassembled WGS sequence"/>
</dbReference>
<dbReference type="RefSeq" id="WP_161099399.1">
    <property type="nucleotide sequence ID" value="NZ_WWCW01000132.1"/>
</dbReference>
<dbReference type="InterPro" id="IPR002881">
    <property type="entry name" value="DUF58"/>
</dbReference>
<sequence>MQSTFKPSAPGTSSPAAAMTAMMAQTKDLDLVIRHVLAGLGHGLHAGRERGAGVEFSEYRAYAPGDEWRRVDWKLLARADRYFVREAERDSHVATWLWLDASASMAEPSREINGVDKLWFARTVLACVAAIAQRQGDAFGLVVCSGGKVEFTQASRGPRQLQRVLAQLAKAKPEGGLPSAEVLKANLHFARSPSLIFAASDFLDWPSPLNEALLRLRSLRHDVRLLTLRTQAEVDASFKAGAAYRDPEQSDGLHRMTNADRESYRQQSRAHFDAVATSCRQNNIVHYEARIEQPLGGVLRSWLQLAGARAK</sequence>